<reference evidence="5" key="1">
    <citation type="journal article" date="2021" name="Front. Plant Sci.">
        <title>Chromosome-Scale Genome Assembly for Chinese Sour Jujube and Insights Into Its Genome Evolution and Domestication Signature.</title>
        <authorList>
            <person name="Shen L.-Y."/>
            <person name="Luo H."/>
            <person name="Wang X.-L."/>
            <person name="Wang X.-M."/>
            <person name="Qiu X.-J."/>
            <person name="Liu H."/>
            <person name="Zhou S.-S."/>
            <person name="Jia K.-H."/>
            <person name="Nie S."/>
            <person name="Bao Y.-T."/>
            <person name="Zhang R.-G."/>
            <person name="Yun Q.-Z."/>
            <person name="Chai Y.-H."/>
            <person name="Lu J.-Y."/>
            <person name="Li Y."/>
            <person name="Zhao S.-W."/>
            <person name="Mao J.-F."/>
            <person name="Jia S.-G."/>
            <person name="Mao Y.-M."/>
        </authorList>
    </citation>
    <scope>NUCLEOTIDE SEQUENCE</scope>
    <source>
        <strain evidence="5">AT0</strain>
        <tissue evidence="5">Leaf</tissue>
    </source>
</reference>
<comment type="caution">
    <text evidence="5">The sequence shown here is derived from an EMBL/GenBank/DDBJ whole genome shotgun (WGS) entry which is preliminary data.</text>
</comment>
<keyword evidence="1" id="KW-0418">Kinase</keyword>
<dbReference type="InterPro" id="IPR000403">
    <property type="entry name" value="PI3/4_kinase_cat_dom"/>
</dbReference>
<evidence type="ECO:0000256" key="2">
    <source>
        <dbReference type="ARBA" id="ARBA00047899"/>
    </source>
</evidence>
<accession>A0A978VDM6</accession>
<dbReference type="PANTHER" id="PTHR37079">
    <property type="entry name" value="SERINE/THREONINE-PROTEIN KINASE ATM"/>
    <property type="match status" value="1"/>
</dbReference>
<feature type="domain" description="PI3K/PI4K catalytic" evidence="3">
    <location>
        <begin position="381"/>
        <end position="421"/>
    </location>
</feature>
<dbReference type="PROSITE" id="PS51189">
    <property type="entry name" value="FAT"/>
    <property type="match status" value="1"/>
</dbReference>
<proteinExistence type="predicted"/>
<protein>
    <recommendedName>
        <fullName evidence="7">FAT domain-containing protein</fullName>
    </recommendedName>
</protein>
<gene>
    <name evidence="5" type="ORF">FEM48_Zijuj05G0075000</name>
</gene>
<dbReference type="AlphaFoldDB" id="A0A978VDM6"/>
<evidence type="ECO:0000259" key="3">
    <source>
        <dbReference type="PROSITE" id="PS50290"/>
    </source>
</evidence>
<evidence type="ECO:0008006" key="7">
    <source>
        <dbReference type="Google" id="ProtNLM"/>
    </source>
</evidence>
<evidence type="ECO:0000313" key="6">
    <source>
        <dbReference type="Proteomes" id="UP000813462"/>
    </source>
</evidence>
<evidence type="ECO:0000256" key="1">
    <source>
        <dbReference type="ARBA" id="ARBA00022527"/>
    </source>
</evidence>
<dbReference type="PANTHER" id="PTHR37079:SF4">
    <property type="entry name" value="SERINE_THREONINE-PROTEIN KINASE ATM"/>
    <property type="match status" value="1"/>
</dbReference>
<dbReference type="EMBL" id="JAEACU010000005">
    <property type="protein sequence ID" value="KAH7528465.1"/>
    <property type="molecule type" value="Genomic_DNA"/>
</dbReference>
<name>A0A978VDM6_ZIZJJ</name>
<evidence type="ECO:0000313" key="5">
    <source>
        <dbReference type="EMBL" id="KAH7528465.1"/>
    </source>
</evidence>
<feature type="domain" description="FAT" evidence="4">
    <location>
        <begin position="1"/>
        <end position="273"/>
    </location>
</feature>
<dbReference type="InterPro" id="IPR014009">
    <property type="entry name" value="PIK_FAT"/>
</dbReference>
<dbReference type="Proteomes" id="UP000813462">
    <property type="component" value="Unassembled WGS sequence"/>
</dbReference>
<keyword evidence="1" id="KW-0808">Transferase</keyword>
<dbReference type="InterPro" id="IPR038980">
    <property type="entry name" value="ATM_plant"/>
</dbReference>
<keyword evidence="1" id="KW-0723">Serine/threonine-protein kinase</keyword>
<sequence length="421" mass="48033">MRHLLQSASTLRKGSRYSQAAAVLHELKFLCVESGEQSSDLYWLGRLEEAKLLRAQGQHEMAISLAKYISQEYLSNEESPGVHRLVGKWLAETRSSKRNEERLTSNEWQAATRLRKHKTMELEALIKRLRSSAKGDKTDYSVKIQIQELQKQLALDKEEAEKPQDDRDNLLSLALEGYKRCLVVGDKYDVRVISLWFSLSCGQNIINSMLTTIDEVQSYKFIPLVYQIASRMGSSKDSPGPHNFQFALVSLVKKMAIDHPYQTIFQLLALTNGDRIKDKQRSRNSFVVDMDKKLAAENLLGELSAYHGAIIGQMRQMVEIYIRLAELETRREDRNKRVMLSRDLRNLQQLELHHVPVVTATFPIDRSCQYHEGSFPYFKGLANSVLVTNGINAPKVVECLGSDGRKYKQLAKSGNDDLRLS</sequence>
<dbReference type="GO" id="GO:0004674">
    <property type="term" value="F:protein serine/threonine kinase activity"/>
    <property type="evidence" value="ECO:0007669"/>
    <property type="project" value="UniProtKB-KW"/>
</dbReference>
<comment type="catalytic activity">
    <reaction evidence="2">
        <text>L-threonyl-[protein] + ATP = O-phospho-L-threonyl-[protein] + ADP + H(+)</text>
        <dbReference type="Rhea" id="RHEA:46608"/>
        <dbReference type="Rhea" id="RHEA-COMP:11060"/>
        <dbReference type="Rhea" id="RHEA-COMP:11605"/>
        <dbReference type="ChEBI" id="CHEBI:15378"/>
        <dbReference type="ChEBI" id="CHEBI:30013"/>
        <dbReference type="ChEBI" id="CHEBI:30616"/>
        <dbReference type="ChEBI" id="CHEBI:61977"/>
        <dbReference type="ChEBI" id="CHEBI:456216"/>
        <dbReference type="EC" id="2.7.11.1"/>
    </reaction>
</comment>
<evidence type="ECO:0000259" key="4">
    <source>
        <dbReference type="PROSITE" id="PS51189"/>
    </source>
</evidence>
<dbReference type="GO" id="GO:0006974">
    <property type="term" value="P:DNA damage response"/>
    <property type="evidence" value="ECO:0007669"/>
    <property type="project" value="InterPro"/>
</dbReference>
<dbReference type="Gene3D" id="3.30.1010.10">
    <property type="entry name" value="Phosphatidylinositol 3-kinase Catalytic Subunit, Chain A, domain 4"/>
    <property type="match status" value="1"/>
</dbReference>
<dbReference type="PROSITE" id="PS50290">
    <property type="entry name" value="PI3_4_KINASE_3"/>
    <property type="match status" value="1"/>
</dbReference>
<organism evidence="5 6">
    <name type="scientific">Ziziphus jujuba var. spinosa</name>
    <dbReference type="NCBI Taxonomy" id="714518"/>
    <lineage>
        <taxon>Eukaryota</taxon>
        <taxon>Viridiplantae</taxon>
        <taxon>Streptophyta</taxon>
        <taxon>Embryophyta</taxon>
        <taxon>Tracheophyta</taxon>
        <taxon>Spermatophyta</taxon>
        <taxon>Magnoliopsida</taxon>
        <taxon>eudicotyledons</taxon>
        <taxon>Gunneridae</taxon>
        <taxon>Pentapetalae</taxon>
        <taxon>rosids</taxon>
        <taxon>fabids</taxon>
        <taxon>Rosales</taxon>
        <taxon>Rhamnaceae</taxon>
        <taxon>Paliureae</taxon>
        <taxon>Ziziphus</taxon>
    </lineage>
</organism>